<keyword evidence="2" id="KW-1185">Reference proteome</keyword>
<reference evidence="1 2" key="1">
    <citation type="journal article" date="2019" name="Sci. Rep.">
        <title>Orb-weaving spider Araneus ventricosus genome elucidates the spidroin gene catalogue.</title>
        <authorList>
            <person name="Kono N."/>
            <person name="Nakamura H."/>
            <person name="Ohtoshi R."/>
            <person name="Moran D.A.P."/>
            <person name="Shinohara A."/>
            <person name="Yoshida Y."/>
            <person name="Fujiwara M."/>
            <person name="Mori M."/>
            <person name="Tomita M."/>
            <person name="Arakawa K."/>
        </authorList>
    </citation>
    <scope>NUCLEOTIDE SEQUENCE [LARGE SCALE GENOMIC DNA]</scope>
</reference>
<comment type="caution">
    <text evidence="1">The sequence shown here is derived from an EMBL/GenBank/DDBJ whole genome shotgun (WGS) entry which is preliminary data.</text>
</comment>
<dbReference type="Proteomes" id="UP000499080">
    <property type="component" value="Unassembled WGS sequence"/>
</dbReference>
<evidence type="ECO:0000313" key="2">
    <source>
        <dbReference type="Proteomes" id="UP000499080"/>
    </source>
</evidence>
<dbReference type="EMBL" id="BGPR01000844">
    <property type="protein sequence ID" value="GBM37589.1"/>
    <property type="molecule type" value="Genomic_DNA"/>
</dbReference>
<proteinExistence type="predicted"/>
<organism evidence="1 2">
    <name type="scientific">Araneus ventricosus</name>
    <name type="common">Orbweaver spider</name>
    <name type="synonym">Epeira ventricosa</name>
    <dbReference type="NCBI Taxonomy" id="182803"/>
    <lineage>
        <taxon>Eukaryota</taxon>
        <taxon>Metazoa</taxon>
        <taxon>Ecdysozoa</taxon>
        <taxon>Arthropoda</taxon>
        <taxon>Chelicerata</taxon>
        <taxon>Arachnida</taxon>
        <taxon>Araneae</taxon>
        <taxon>Araneomorphae</taxon>
        <taxon>Entelegynae</taxon>
        <taxon>Araneoidea</taxon>
        <taxon>Araneidae</taxon>
        <taxon>Araneus</taxon>
    </lineage>
</organism>
<gene>
    <name evidence="1" type="ORF">AVEN_130718_1</name>
</gene>
<evidence type="ECO:0000313" key="1">
    <source>
        <dbReference type="EMBL" id="GBM37589.1"/>
    </source>
</evidence>
<protein>
    <submittedName>
        <fullName evidence="1">Uncharacterized protein</fullName>
    </submittedName>
</protein>
<sequence>MGPGKGTTRTLDIKGSHFPKMKIEKYVQQLRYHLIATWDTVPISCNQRGYRYDNAHMPLFTLSIKSDYAIPRRGDRDGASIMRHTTGGKERYCAKIMFSEVTIHTGRLKAR</sequence>
<name>A0A4Y2FB30_ARAVE</name>
<dbReference type="AlphaFoldDB" id="A0A4Y2FB30"/>
<accession>A0A4Y2FB30</accession>